<dbReference type="PANTHER" id="PTHR30537:SF3">
    <property type="entry name" value="TRANSCRIPTIONAL REGULATORY PROTEIN"/>
    <property type="match status" value="1"/>
</dbReference>
<dbReference type="SUPFAM" id="SSF53850">
    <property type="entry name" value="Periplasmic binding protein-like II"/>
    <property type="match status" value="1"/>
</dbReference>
<dbReference type="Gene3D" id="1.10.10.10">
    <property type="entry name" value="Winged helix-like DNA-binding domain superfamily/Winged helix DNA-binding domain"/>
    <property type="match status" value="1"/>
</dbReference>
<evidence type="ECO:0000313" key="7">
    <source>
        <dbReference type="Proteomes" id="UP001217838"/>
    </source>
</evidence>
<evidence type="ECO:0000256" key="1">
    <source>
        <dbReference type="ARBA" id="ARBA00009437"/>
    </source>
</evidence>
<dbReference type="SUPFAM" id="SSF46785">
    <property type="entry name" value="Winged helix' DNA-binding domain"/>
    <property type="match status" value="1"/>
</dbReference>
<evidence type="ECO:0000256" key="2">
    <source>
        <dbReference type="ARBA" id="ARBA00023015"/>
    </source>
</evidence>
<name>A0ABT5BEU7_9BACT</name>
<evidence type="ECO:0000313" key="6">
    <source>
        <dbReference type="EMBL" id="MDC0672243.1"/>
    </source>
</evidence>
<protein>
    <submittedName>
        <fullName evidence="6">LysR family transcriptional regulator</fullName>
    </submittedName>
</protein>
<feature type="domain" description="HTH lysR-type" evidence="5">
    <location>
        <begin position="1"/>
        <end position="58"/>
    </location>
</feature>
<gene>
    <name evidence="6" type="ORF">POL58_31130</name>
</gene>
<keyword evidence="2" id="KW-0805">Transcription regulation</keyword>
<dbReference type="InterPro" id="IPR058163">
    <property type="entry name" value="LysR-type_TF_proteobact-type"/>
</dbReference>
<dbReference type="InterPro" id="IPR005119">
    <property type="entry name" value="LysR_subst-bd"/>
</dbReference>
<evidence type="ECO:0000259" key="5">
    <source>
        <dbReference type="PROSITE" id="PS50931"/>
    </source>
</evidence>
<keyword evidence="7" id="KW-1185">Reference proteome</keyword>
<dbReference type="Gene3D" id="3.40.190.290">
    <property type="match status" value="1"/>
</dbReference>
<dbReference type="InterPro" id="IPR036390">
    <property type="entry name" value="WH_DNA-bd_sf"/>
</dbReference>
<sequence length="241" mass="26184">MDWDDVRYFLALSRTGSVRAAGATLGVSHSTVARRVEALEGRLAARLFDRSRGGYALTGAGRQMLSGAERIEQEMAALERELVGKDERLVGPVAITCSDAYVSGLVIPALKSLCRAHPGIELSFTVDGRSYDLAKREADIAIRALVCGATPPEYLLGQKLVPIVLANYVAVAHERELDPEVEGASPRWVSFDDRKVQDTMITRSSYPDVPAWGAFASFELLVQAAREGLGMVMLPTYVGDR</sequence>
<dbReference type="Proteomes" id="UP001217838">
    <property type="component" value="Unassembled WGS sequence"/>
</dbReference>
<dbReference type="InterPro" id="IPR036388">
    <property type="entry name" value="WH-like_DNA-bd_sf"/>
</dbReference>
<proteinExistence type="inferred from homology"/>
<dbReference type="RefSeq" id="WP_272003643.1">
    <property type="nucleotide sequence ID" value="NZ_JAQNDN010000019.1"/>
</dbReference>
<dbReference type="Pfam" id="PF00126">
    <property type="entry name" value="HTH_1"/>
    <property type="match status" value="1"/>
</dbReference>
<evidence type="ECO:0000256" key="3">
    <source>
        <dbReference type="ARBA" id="ARBA00023125"/>
    </source>
</evidence>
<keyword evidence="3" id="KW-0238">DNA-binding</keyword>
<keyword evidence="4" id="KW-0804">Transcription</keyword>
<dbReference type="Pfam" id="PF03466">
    <property type="entry name" value="LysR_substrate"/>
    <property type="match status" value="1"/>
</dbReference>
<organism evidence="6 7">
    <name type="scientific">Nannocystis radixulma</name>
    <dbReference type="NCBI Taxonomy" id="2995305"/>
    <lineage>
        <taxon>Bacteria</taxon>
        <taxon>Pseudomonadati</taxon>
        <taxon>Myxococcota</taxon>
        <taxon>Polyangia</taxon>
        <taxon>Nannocystales</taxon>
        <taxon>Nannocystaceae</taxon>
        <taxon>Nannocystis</taxon>
    </lineage>
</organism>
<comment type="caution">
    <text evidence="6">The sequence shown here is derived from an EMBL/GenBank/DDBJ whole genome shotgun (WGS) entry which is preliminary data.</text>
</comment>
<accession>A0ABT5BEU7</accession>
<dbReference type="PANTHER" id="PTHR30537">
    <property type="entry name" value="HTH-TYPE TRANSCRIPTIONAL REGULATOR"/>
    <property type="match status" value="1"/>
</dbReference>
<comment type="similarity">
    <text evidence="1">Belongs to the LysR transcriptional regulatory family.</text>
</comment>
<dbReference type="PROSITE" id="PS50931">
    <property type="entry name" value="HTH_LYSR"/>
    <property type="match status" value="1"/>
</dbReference>
<reference evidence="6 7" key="1">
    <citation type="submission" date="2022-11" db="EMBL/GenBank/DDBJ databases">
        <title>Minimal conservation of predation-associated metabolite biosynthetic gene clusters underscores biosynthetic potential of Myxococcota including descriptions for ten novel species: Archangium lansinium sp. nov., Myxococcus landrumus sp. nov., Nannocystis bai.</title>
        <authorList>
            <person name="Ahearne A."/>
            <person name="Stevens C."/>
            <person name="Dowd S."/>
        </authorList>
    </citation>
    <scope>NUCLEOTIDE SEQUENCE [LARGE SCALE GENOMIC DNA]</scope>
    <source>
        <strain evidence="6 7">NCELM</strain>
    </source>
</reference>
<evidence type="ECO:0000256" key="4">
    <source>
        <dbReference type="ARBA" id="ARBA00023163"/>
    </source>
</evidence>
<dbReference type="InterPro" id="IPR000847">
    <property type="entry name" value="LysR_HTH_N"/>
</dbReference>
<dbReference type="EMBL" id="JAQNDN010000019">
    <property type="protein sequence ID" value="MDC0672243.1"/>
    <property type="molecule type" value="Genomic_DNA"/>
</dbReference>